<protein>
    <submittedName>
        <fullName evidence="2">Uncharacterized protein</fullName>
    </submittedName>
</protein>
<evidence type="ECO:0000313" key="3">
    <source>
        <dbReference type="Proteomes" id="UP000268285"/>
    </source>
</evidence>
<dbReference type="Proteomes" id="UP000268285">
    <property type="component" value="Unassembled WGS sequence"/>
</dbReference>
<accession>A0A498R5J5</accession>
<dbReference type="AlphaFoldDB" id="A0A498R5J5"/>
<sequence length="107" mass="11014">MSKPRSASTRARIVGRAAATAVLVSGCGMPSGGGTAASSPGTTTPSTADSGSSAVEQDVVVRLDTAQPDRPVGVHFGRHPAIYLLERDDPHFATWLAVLQRSLNEGT</sequence>
<feature type="region of interest" description="Disordered" evidence="1">
    <location>
        <begin position="28"/>
        <end position="54"/>
    </location>
</feature>
<reference evidence="2 3" key="1">
    <citation type="submission" date="2018-09" db="EMBL/GenBank/DDBJ databases">
        <authorList>
            <person name="Tagini F."/>
        </authorList>
    </citation>
    <scope>NUCLEOTIDE SEQUENCE [LARGE SCALE GENOMIC DNA]</scope>
    <source>
        <strain evidence="2 3">MK142</strain>
    </source>
</reference>
<dbReference type="EMBL" id="UPHU01000001">
    <property type="protein sequence ID" value="VBA56659.1"/>
    <property type="molecule type" value="Genomic_DNA"/>
</dbReference>
<organism evidence="2 3">
    <name type="scientific">Mycobacterium pseudokansasii</name>
    <dbReference type="NCBI Taxonomy" id="2341080"/>
    <lineage>
        <taxon>Bacteria</taxon>
        <taxon>Bacillati</taxon>
        <taxon>Actinomycetota</taxon>
        <taxon>Actinomycetes</taxon>
        <taxon>Mycobacteriales</taxon>
        <taxon>Mycobacteriaceae</taxon>
        <taxon>Mycobacterium</taxon>
    </lineage>
</organism>
<feature type="compositionally biased region" description="Low complexity" evidence="1">
    <location>
        <begin position="36"/>
        <end position="54"/>
    </location>
</feature>
<name>A0A498R5J5_9MYCO</name>
<proteinExistence type="predicted"/>
<dbReference type="RefSeq" id="WP_036404477.1">
    <property type="nucleotide sequence ID" value="NZ_UPHU01000001.1"/>
</dbReference>
<gene>
    <name evidence="2" type="ORF">LAUMK142_05630</name>
</gene>
<dbReference type="OrthoDB" id="4742434at2"/>
<evidence type="ECO:0000313" key="2">
    <source>
        <dbReference type="EMBL" id="VBA56659.1"/>
    </source>
</evidence>
<keyword evidence="3" id="KW-1185">Reference proteome</keyword>
<dbReference type="PROSITE" id="PS51257">
    <property type="entry name" value="PROKAR_LIPOPROTEIN"/>
    <property type="match status" value="1"/>
</dbReference>
<evidence type="ECO:0000256" key="1">
    <source>
        <dbReference type="SAM" id="MobiDB-lite"/>
    </source>
</evidence>